<keyword evidence="4" id="KW-1185">Reference proteome</keyword>
<dbReference type="GO" id="GO:0090173">
    <property type="term" value="P:regulation of synaptonemal complex assembly"/>
    <property type="evidence" value="ECO:0007669"/>
    <property type="project" value="InterPro"/>
</dbReference>
<keyword evidence="1" id="KW-0469">Meiosis</keyword>
<dbReference type="InterPro" id="IPR039057">
    <property type="entry name" value="Spo22/ZIP4"/>
</dbReference>
<dbReference type="Proteomes" id="UP000799770">
    <property type="component" value="Unassembled WGS sequence"/>
</dbReference>
<dbReference type="InterPro" id="IPR011990">
    <property type="entry name" value="TPR-like_helical_dom_sf"/>
</dbReference>
<dbReference type="Gene3D" id="1.25.40.10">
    <property type="entry name" value="Tetratricopeptide repeat domain"/>
    <property type="match status" value="1"/>
</dbReference>
<organism evidence="3 4">
    <name type="scientific">Lophiotrema nucula</name>
    <dbReference type="NCBI Taxonomy" id="690887"/>
    <lineage>
        <taxon>Eukaryota</taxon>
        <taxon>Fungi</taxon>
        <taxon>Dikarya</taxon>
        <taxon>Ascomycota</taxon>
        <taxon>Pezizomycotina</taxon>
        <taxon>Dothideomycetes</taxon>
        <taxon>Pleosporomycetidae</taxon>
        <taxon>Pleosporales</taxon>
        <taxon>Lophiotremataceae</taxon>
        <taxon>Lophiotrema</taxon>
    </lineage>
</organism>
<evidence type="ECO:0000256" key="1">
    <source>
        <dbReference type="ARBA" id="ARBA00023254"/>
    </source>
</evidence>
<accession>A0A6A5Z7B6</accession>
<dbReference type="SUPFAM" id="SSF48452">
    <property type="entry name" value="TPR-like"/>
    <property type="match status" value="1"/>
</dbReference>
<dbReference type="Pfam" id="PF08631">
    <property type="entry name" value="SPO22"/>
    <property type="match status" value="1"/>
</dbReference>
<evidence type="ECO:0000256" key="2">
    <source>
        <dbReference type="ARBA" id="ARBA00031845"/>
    </source>
</evidence>
<sequence>MAPANTASRNEREKKLKSLLFFASNLEARLTATARDTSLLEELQVHIRTLPLAPSSTVAAKQDDLDRIGTELWNLSTRLRRDEQPDGKPKDEVRRKKKALSSLRVFSFLLLDSAAGQVEKGRERKNCVRLMKVALKAARVCIDSNEYNGATKVLERAADYQEALVAEPDKERNEEAALRERLRVEYFALRTTLAWRQDRMDTAEHMYAKSRQAANAPNSSTAECLADLFYEMGKDFFGKRNYELAVRWLERAHDVLLEQAFEESSSETSELRLSIMQCIVQAYMKLKTDESQKKANDLVSLMETEHGEKIVVCLLRLELLSASDDLDINRYYAVLLRMIRSVVLTETNFKTIMHHIHKLKDHSNSTVSRLLEDLLDIRLFEDGNEDWIEKVVITRIWIGTTSSLMDNTLASLQGLVNKVSSSIRGTLSAPATHAAQTLLWKRVEVYYSQADYGDAEAWCRLCLHALFERAGELNKGKIARKVILCAISRQDYAAARDVFSKMSDVGKNEPITRFLMYKMALHSNDFDFAAECLDEVCRKSSKDATLLYACVVEAQNGGDRRQSIAALKKVLDKYDYAAPAGIHLPALLRCTTRMLSLELIKDDHLDTETVEELCKVFDGASAQAKASRRRPSTPAQQLFTVSEFEWFSKNAYNIALKYCAEMQPAQLIRLLRTCIELQYYLETRKHCEAFRRNAIEQLDGAKLGESAQKDITSKHFQVIKLELEATMRLEEWDRLDGLFDEALRYKEPGNCESLADLVLVIHTQVVKANVDGKRQQKILTVLQKIINITWQHSNNDIVKLSRWIRCLFQLALSFDESISLKCIDQASLIAAARHGVSDDLEPITQQHLLNTPPPSSSPTKVADAEGKETNCYPSTELEWLATTCFNLAVDYYLQENDEKCRAWADKAVNVAQWMEDNGQLRNQLTEKRAGLISWE</sequence>
<dbReference type="AlphaFoldDB" id="A0A6A5Z7B6"/>
<name>A0A6A5Z7B6_9PLEO</name>
<dbReference type="OrthoDB" id="65716at2759"/>
<dbReference type="PANTHER" id="PTHR40375">
    <property type="entry name" value="SPORULATION-SPECIFIC PROTEIN 22"/>
    <property type="match status" value="1"/>
</dbReference>
<reference evidence="3" key="1">
    <citation type="journal article" date="2020" name="Stud. Mycol.">
        <title>101 Dothideomycetes genomes: a test case for predicting lifestyles and emergence of pathogens.</title>
        <authorList>
            <person name="Haridas S."/>
            <person name="Albert R."/>
            <person name="Binder M."/>
            <person name="Bloem J."/>
            <person name="Labutti K."/>
            <person name="Salamov A."/>
            <person name="Andreopoulos B."/>
            <person name="Baker S."/>
            <person name="Barry K."/>
            <person name="Bills G."/>
            <person name="Bluhm B."/>
            <person name="Cannon C."/>
            <person name="Castanera R."/>
            <person name="Culley D."/>
            <person name="Daum C."/>
            <person name="Ezra D."/>
            <person name="Gonzalez J."/>
            <person name="Henrissat B."/>
            <person name="Kuo A."/>
            <person name="Liang C."/>
            <person name="Lipzen A."/>
            <person name="Lutzoni F."/>
            <person name="Magnuson J."/>
            <person name="Mondo S."/>
            <person name="Nolan M."/>
            <person name="Ohm R."/>
            <person name="Pangilinan J."/>
            <person name="Park H.-J."/>
            <person name="Ramirez L."/>
            <person name="Alfaro M."/>
            <person name="Sun H."/>
            <person name="Tritt A."/>
            <person name="Yoshinaga Y."/>
            <person name="Zwiers L.-H."/>
            <person name="Turgeon B."/>
            <person name="Goodwin S."/>
            <person name="Spatafora J."/>
            <person name="Crous P."/>
            <person name="Grigoriev I."/>
        </authorList>
    </citation>
    <scope>NUCLEOTIDE SEQUENCE</scope>
    <source>
        <strain evidence="3">CBS 627.86</strain>
    </source>
</reference>
<dbReference type="InterPro" id="IPR013940">
    <property type="entry name" value="Spo22/ZIP4/TEX11"/>
</dbReference>
<proteinExistence type="predicted"/>
<dbReference type="GO" id="GO:0051321">
    <property type="term" value="P:meiotic cell cycle"/>
    <property type="evidence" value="ECO:0007669"/>
    <property type="project" value="UniProtKB-KW"/>
</dbReference>
<evidence type="ECO:0000313" key="4">
    <source>
        <dbReference type="Proteomes" id="UP000799770"/>
    </source>
</evidence>
<gene>
    <name evidence="3" type="ORF">BDV96DRAFT_522421</name>
</gene>
<protein>
    <recommendedName>
        <fullName evidence="2">Protein ZIP4 homolog</fullName>
    </recommendedName>
</protein>
<dbReference type="PANTHER" id="PTHR40375:SF2">
    <property type="entry name" value="SPORULATION-SPECIFIC PROTEIN 22"/>
    <property type="match status" value="1"/>
</dbReference>
<evidence type="ECO:0000313" key="3">
    <source>
        <dbReference type="EMBL" id="KAF2114687.1"/>
    </source>
</evidence>
<dbReference type="EMBL" id="ML977325">
    <property type="protein sequence ID" value="KAF2114687.1"/>
    <property type="molecule type" value="Genomic_DNA"/>
</dbReference>